<accession>A0A0K9NHM7</accession>
<evidence type="ECO:0000256" key="1">
    <source>
        <dbReference type="SAM" id="MobiDB-lite"/>
    </source>
</evidence>
<feature type="region of interest" description="Disordered" evidence="1">
    <location>
        <begin position="42"/>
        <end position="65"/>
    </location>
</feature>
<protein>
    <submittedName>
        <fullName evidence="2">Uncharacterized protein</fullName>
    </submittedName>
</protein>
<proteinExistence type="predicted"/>
<dbReference type="AlphaFoldDB" id="A0A0K9NHM7"/>
<evidence type="ECO:0000313" key="2">
    <source>
        <dbReference type="EMBL" id="KMZ56108.1"/>
    </source>
</evidence>
<dbReference type="Proteomes" id="UP000036987">
    <property type="component" value="Unassembled WGS sequence"/>
</dbReference>
<keyword evidence="3" id="KW-1185">Reference proteome</keyword>
<gene>
    <name evidence="2" type="ORF">ZOSMA_99G00390</name>
</gene>
<comment type="caution">
    <text evidence="2">The sequence shown here is derived from an EMBL/GenBank/DDBJ whole genome shotgun (WGS) entry which is preliminary data.</text>
</comment>
<name>A0A0K9NHM7_ZOSMR</name>
<evidence type="ECO:0000313" key="3">
    <source>
        <dbReference type="Proteomes" id="UP000036987"/>
    </source>
</evidence>
<organism evidence="2 3">
    <name type="scientific">Zostera marina</name>
    <name type="common">Eelgrass</name>
    <dbReference type="NCBI Taxonomy" id="29655"/>
    <lineage>
        <taxon>Eukaryota</taxon>
        <taxon>Viridiplantae</taxon>
        <taxon>Streptophyta</taxon>
        <taxon>Embryophyta</taxon>
        <taxon>Tracheophyta</taxon>
        <taxon>Spermatophyta</taxon>
        <taxon>Magnoliopsida</taxon>
        <taxon>Liliopsida</taxon>
        <taxon>Zosteraceae</taxon>
        <taxon>Zostera</taxon>
    </lineage>
</organism>
<reference evidence="3" key="1">
    <citation type="journal article" date="2016" name="Nature">
        <title>The genome of the seagrass Zostera marina reveals angiosperm adaptation to the sea.</title>
        <authorList>
            <person name="Olsen J.L."/>
            <person name="Rouze P."/>
            <person name="Verhelst B."/>
            <person name="Lin Y.-C."/>
            <person name="Bayer T."/>
            <person name="Collen J."/>
            <person name="Dattolo E."/>
            <person name="De Paoli E."/>
            <person name="Dittami S."/>
            <person name="Maumus F."/>
            <person name="Michel G."/>
            <person name="Kersting A."/>
            <person name="Lauritano C."/>
            <person name="Lohaus R."/>
            <person name="Toepel M."/>
            <person name="Tonon T."/>
            <person name="Vanneste K."/>
            <person name="Amirebrahimi M."/>
            <person name="Brakel J."/>
            <person name="Bostroem C."/>
            <person name="Chovatia M."/>
            <person name="Grimwood J."/>
            <person name="Jenkins J.W."/>
            <person name="Jueterbock A."/>
            <person name="Mraz A."/>
            <person name="Stam W.T."/>
            <person name="Tice H."/>
            <person name="Bornberg-Bauer E."/>
            <person name="Green P.J."/>
            <person name="Pearson G.A."/>
            <person name="Procaccini G."/>
            <person name="Duarte C.M."/>
            <person name="Schmutz J."/>
            <person name="Reusch T.B.H."/>
            <person name="Van de Peer Y."/>
        </authorList>
    </citation>
    <scope>NUCLEOTIDE SEQUENCE [LARGE SCALE GENOMIC DNA]</scope>
    <source>
        <strain evidence="3">cv. Finnish</strain>
    </source>
</reference>
<dbReference type="EMBL" id="LFYR01002227">
    <property type="protein sequence ID" value="KMZ56108.1"/>
    <property type="molecule type" value="Genomic_DNA"/>
</dbReference>
<sequence length="83" mass="9303">MNLANLLYAYIYDAISVGTDVIQGDVEKIRTQAMESDLIEGLGTDNDLSSLNEPEPGSIRRSTCRNRPPNWVRDYDLGIRSKT</sequence>